<gene>
    <name evidence="4" type="ORF">E6H01_05100</name>
</gene>
<dbReference type="PROSITE" id="PS50893">
    <property type="entry name" value="ABC_TRANSPORTER_2"/>
    <property type="match status" value="1"/>
</dbReference>
<keyword evidence="2 4" id="KW-0067">ATP-binding</keyword>
<dbReference type="PANTHER" id="PTHR43790">
    <property type="entry name" value="CARBOHYDRATE TRANSPORT ATP-BINDING PROTEIN MG119-RELATED"/>
    <property type="match status" value="1"/>
</dbReference>
<accession>A0A537L7G1</accession>
<protein>
    <submittedName>
        <fullName evidence="4">Sugar ABC transporter ATP-binding protein</fullName>
    </submittedName>
</protein>
<dbReference type="CDD" id="cd03216">
    <property type="entry name" value="ABC_Carb_Monos_I"/>
    <property type="match status" value="1"/>
</dbReference>
<sequence length="248" mass="26959">MIMPALVEMRQIAKTFGPVVALNGVDFTVHTDEVVGLVGDNGAGKSTLMKILTGVHQPDAGEVWLAGTRVHFHSPLESRRNGIEMVYQDLGLAENLNAIANIFLGRELTRRTGGLRLLSEGEMERQGRRHLDGLQISLPSVFLPVERLSGGQRQSVAIARATAFRAQLVIMDEPAASLAVTEAAKVLALIKRLREQGVSVVLISHRLQDVFDVSDRIVVLNRGSKVGDLRRQDTTMEDVVGLIVGKSA</sequence>
<comment type="caution">
    <text evidence="4">The sequence shown here is derived from an EMBL/GenBank/DDBJ whole genome shotgun (WGS) entry which is preliminary data.</text>
</comment>
<proteinExistence type="predicted"/>
<dbReference type="InterPro" id="IPR003439">
    <property type="entry name" value="ABC_transporter-like_ATP-bd"/>
</dbReference>
<dbReference type="InterPro" id="IPR027417">
    <property type="entry name" value="P-loop_NTPase"/>
</dbReference>
<dbReference type="Pfam" id="PF00005">
    <property type="entry name" value="ABC_tran"/>
    <property type="match status" value="1"/>
</dbReference>
<evidence type="ECO:0000256" key="1">
    <source>
        <dbReference type="ARBA" id="ARBA00022741"/>
    </source>
</evidence>
<dbReference type="Gene3D" id="3.40.50.300">
    <property type="entry name" value="P-loop containing nucleotide triphosphate hydrolases"/>
    <property type="match status" value="1"/>
</dbReference>
<dbReference type="PANTHER" id="PTHR43790:SF8">
    <property type="entry name" value="SUGAR ABC TRANSPORTER ATP-BINDING PROTEIN"/>
    <property type="match status" value="1"/>
</dbReference>
<dbReference type="SMART" id="SM00382">
    <property type="entry name" value="AAA"/>
    <property type="match status" value="1"/>
</dbReference>
<dbReference type="Proteomes" id="UP000319353">
    <property type="component" value="Unassembled WGS sequence"/>
</dbReference>
<name>A0A537L7G1_9BACT</name>
<evidence type="ECO:0000259" key="3">
    <source>
        <dbReference type="PROSITE" id="PS50893"/>
    </source>
</evidence>
<reference evidence="4 5" key="1">
    <citation type="journal article" date="2019" name="Nat. Microbiol.">
        <title>Mediterranean grassland soil C-N compound turnover is dependent on rainfall and depth, and is mediated by genomically divergent microorganisms.</title>
        <authorList>
            <person name="Diamond S."/>
            <person name="Andeer P.F."/>
            <person name="Li Z."/>
            <person name="Crits-Christoph A."/>
            <person name="Burstein D."/>
            <person name="Anantharaman K."/>
            <person name="Lane K.R."/>
            <person name="Thomas B.C."/>
            <person name="Pan C."/>
            <person name="Northen T.R."/>
            <person name="Banfield J.F."/>
        </authorList>
    </citation>
    <scope>NUCLEOTIDE SEQUENCE [LARGE SCALE GENOMIC DNA]</scope>
    <source>
        <strain evidence="4">NP_4</strain>
    </source>
</reference>
<dbReference type="EMBL" id="VBAL01000059">
    <property type="protein sequence ID" value="TMJ03627.1"/>
    <property type="molecule type" value="Genomic_DNA"/>
</dbReference>
<evidence type="ECO:0000256" key="2">
    <source>
        <dbReference type="ARBA" id="ARBA00022840"/>
    </source>
</evidence>
<dbReference type="GO" id="GO:0016887">
    <property type="term" value="F:ATP hydrolysis activity"/>
    <property type="evidence" value="ECO:0007669"/>
    <property type="project" value="InterPro"/>
</dbReference>
<evidence type="ECO:0000313" key="4">
    <source>
        <dbReference type="EMBL" id="TMJ03627.1"/>
    </source>
</evidence>
<evidence type="ECO:0000313" key="5">
    <source>
        <dbReference type="Proteomes" id="UP000319353"/>
    </source>
</evidence>
<dbReference type="InterPro" id="IPR003593">
    <property type="entry name" value="AAA+_ATPase"/>
</dbReference>
<dbReference type="InterPro" id="IPR050107">
    <property type="entry name" value="ABC_carbohydrate_import_ATPase"/>
</dbReference>
<dbReference type="SUPFAM" id="SSF52540">
    <property type="entry name" value="P-loop containing nucleoside triphosphate hydrolases"/>
    <property type="match status" value="1"/>
</dbReference>
<feature type="domain" description="ABC transporter" evidence="3">
    <location>
        <begin position="7"/>
        <end position="247"/>
    </location>
</feature>
<organism evidence="4 5">
    <name type="scientific">Candidatus Segetimicrobium genomatis</name>
    <dbReference type="NCBI Taxonomy" id="2569760"/>
    <lineage>
        <taxon>Bacteria</taxon>
        <taxon>Bacillati</taxon>
        <taxon>Candidatus Sysuimicrobiota</taxon>
        <taxon>Candidatus Sysuimicrobiia</taxon>
        <taxon>Candidatus Sysuimicrobiales</taxon>
        <taxon>Candidatus Segetimicrobiaceae</taxon>
        <taxon>Candidatus Segetimicrobium</taxon>
    </lineage>
</organism>
<dbReference type="AlphaFoldDB" id="A0A537L7G1"/>
<keyword evidence="1" id="KW-0547">Nucleotide-binding</keyword>
<dbReference type="GO" id="GO:0005524">
    <property type="term" value="F:ATP binding"/>
    <property type="evidence" value="ECO:0007669"/>
    <property type="project" value="UniProtKB-KW"/>
</dbReference>